<feature type="transmembrane region" description="Helical" evidence="1">
    <location>
        <begin position="61"/>
        <end position="80"/>
    </location>
</feature>
<sequence>MRSTMSDLSRPPVWLSYAMIGALLIALAALPYGYYQFLRLIVTAYCAYMAFWHFQIKPGFFAWVYAAAAIKYNPIFVITMERDTHAIFNIATAILILLEMTEARESFLRPKKR</sequence>
<dbReference type="Proteomes" id="UP000195807">
    <property type="component" value="Chromosome"/>
</dbReference>
<protein>
    <submittedName>
        <fullName evidence="2">Uncharacterized protein</fullName>
    </submittedName>
</protein>
<keyword evidence="1" id="KW-0812">Transmembrane</keyword>
<keyword evidence="1" id="KW-0472">Membrane</keyword>
<dbReference type="AlphaFoldDB" id="A0A1Z1FB05"/>
<dbReference type="InterPro" id="IPR046548">
    <property type="entry name" value="DUF6804"/>
</dbReference>
<evidence type="ECO:0000313" key="3">
    <source>
        <dbReference type="Proteomes" id="UP000195807"/>
    </source>
</evidence>
<feature type="transmembrane region" description="Helical" evidence="1">
    <location>
        <begin position="12"/>
        <end position="30"/>
    </location>
</feature>
<keyword evidence="3" id="KW-1185">Reference proteome</keyword>
<accession>A0A1Z1FB05</accession>
<evidence type="ECO:0000313" key="2">
    <source>
        <dbReference type="EMBL" id="ARU15913.1"/>
    </source>
</evidence>
<organism evidence="2 3">
    <name type="scientific">Croceicoccus marinus</name>
    <dbReference type="NCBI Taxonomy" id="450378"/>
    <lineage>
        <taxon>Bacteria</taxon>
        <taxon>Pseudomonadati</taxon>
        <taxon>Pseudomonadota</taxon>
        <taxon>Alphaproteobacteria</taxon>
        <taxon>Sphingomonadales</taxon>
        <taxon>Erythrobacteraceae</taxon>
        <taxon>Croceicoccus</taxon>
    </lineage>
</organism>
<dbReference type="EMBL" id="CP019602">
    <property type="protein sequence ID" value="ARU15913.1"/>
    <property type="molecule type" value="Genomic_DNA"/>
</dbReference>
<gene>
    <name evidence="2" type="ORF">A9D14_06600</name>
</gene>
<dbReference type="Pfam" id="PF20619">
    <property type="entry name" value="DUF6804"/>
    <property type="match status" value="1"/>
</dbReference>
<name>A0A1Z1FB05_9SPHN</name>
<reference evidence="2 3" key="1">
    <citation type="submission" date="2017-01" db="EMBL/GenBank/DDBJ databases">
        <title>Complete genome sequence of esterase-producing bacterium Croceicoccus marinus E4A9.</title>
        <authorList>
            <person name="Wu Y.-H."/>
            <person name="Cheng H."/>
            <person name="Xu L."/>
            <person name="Huo Y.-Y."/>
            <person name="Wang C.-S."/>
            <person name="Xu X.-W."/>
        </authorList>
    </citation>
    <scope>NUCLEOTIDE SEQUENCE [LARGE SCALE GENOMIC DNA]</scope>
    <source>
        <strain evidence="2 3">E4A9</strain>
    </source>
</reference>
<evidence type="ECO:0000256" key="1">
    <source>
        <dbReference type="SAM" id="Phobius"/>
    </source>
</evidence>
<proteinExistence type="predicted"/>
<keyword evidence="1" id="KW-1133">Transmembrane helix</keyword>
<dbReference type="KEGG" id="cman:A9D14_06600"/>